<gene>
    <name evidence="2" type="ORF">OU421_04745</name>
</gene>
<dbReference type="EMBL" id="CP113361">
    <property type="protein sequence ID" value="WAI02184.1"/>
    <property type="molecule type" value="Genomic_DNA"/>
</dbReference>
<keyword evidence="1" id="KW-0812">Transmembrane</keyword>
<evidence type="ECO:0000256" key="1">
    <source>
        <dbReference type="SAM" id="Phobius"/>
    </source>
</evidence>
<feature type="transmembrane region" description="Helical" evidence="1">
    <location>
        <begin position="137"/>
        <end position="157"/>
    </location>
</feature>
<organism evidence="2 3">
    <name type="scientific">Methanogenium organophilum</name>
    <dbReference type="NCBI Taxonomy" id="2199"/>
    <lineage>
        <taxon>Archaea</taxon>
        <taxon>Methanobacteriati</taxon>
        <taxon>Methanobacteriota</taxon>
        <taxon>Stenosarchaea group</taxon>
        <taxon>Methanomicrobia</taxon>
        <taxon>Methanomicrobiales</taxon>
        <taxon>Methanomicrobiaceae</taxon>
        <taxon>Methanogenium</taxon>
    </lineage>
</organism>
<dbReference type="RefSeq" id="WP_268187462.1">
    <property type="nucleotide sequence ID" value="NZ_CP113361.1"/>
</dbReference>
<accession>A0A9X9T8I7</accession>
<reference evidence="2" key="1">
    <citation type="submission" date="2022-11" db="EMBL/GenBank/DDBJ databases">
        <title>Complete genome sequence of Methanogenium organophilum DSM 3596.</title>
        <authorList>
            <person name="Chen S.-C."/>
            <person name="Lai S.-J."/>
            <person name="You Y.-T."/>
        </authorList>
    </citation>
    <scope>NUCLEOTIDE SEQUENCE</scope>
    <source>
        <strain evidence="2">DSM 3596</strain>
    </source>
</reference>
<dbReference type="AlphaFoldDB" id="A0A9X9T8I7"/>
<dbReference type="KEGG" id="mou:OU421_04745"/>
<feature type="transmembrane region" description="Helical" evidence="1">
    <location>
        <begin position="6"/>
        <end position="33"/>
    </location>
</feature>
<keyword evidence="3" id="KW-1185">Reference proteome</keyword>
<evidence type="ECO:0000313" key="2">
    <source>
        <dbReference type="EMBL" id="WAI02184.1"/>
    </source>
</evidence>
<proteinExistence type="predicted"/>
<evidence type="ECO:0000313" key="3">
    <source>
        <dbReference type="Proteomes" id="UP001163096"/>
    </source>
</evidence>
<feature type="transmembrane region" description="Helical" evidence="1">
    <location>
        <begin position="40"/>
        <end position="58"/>
    </location>
</feature>
<keyword evidence="1" id="KW-0472">Membrane</keyword>
<keyword evidence="1" id="KW-1133">Transmembrane helix</keyword>
<feature type="transmembrane region" description="Helical" evidence="1">
    <location>
        <begin position="97"/>
        <end position="117"/>
    </location>
</feature>
<sequence length="169" mass="18279">MSNVEGFLGMVILFEIVACIMGVVLLSIVYAVLSRTKNRMICIGLPALVMAAGFALLMPVDTPMLLVGALIFVVPMAVLIPPFVFSDWFDGDVRFTRILICDILVSAVGFFLPYLLVWSGLSMVPVLFWHTPLSNGLVYACVIALNVGLAACVFRGLGWGGVTPRPVTR</sequence>
<dbReference type="Proteomes" id="UP001163096">
    <property type="component" value="Chromosome"/>
</dbReference>
<dbReference type="GeneID" id="76834385"/>
<name>A0A9X9T8I7_METOG</name>
<feature type="transmembrane region" description="Helical" evidence="1">
    <location>
        <begin position="64"/>
        <end position="85"/>
    </location>
</feature>
<protein>
    <submittedName>
        <fullName evidence="2">Uncharacterized protein</fullName>
    </submittedName>
</protein>